<protein>
    <recommendedName>
        <fullName evidence="3">Tc1-like transposase DDE domain-containing protein</fullName>
    </recommendedName>
</protein>
<dbReference type="EMBL" id="JWZT01000699">
    <property type="protein sequence ID" value="KII73710.1"/>
    <property type="molecule type" value="Genomic_DNA"/>
</dbReference>
<dbReference type="GO" id="GO:0003676">
    <property type="term" value="F:nucleic acid binding"/>
    <property type="evidence" value="ECO:0007669"/>
    <property type="project" value="InterPro"/>
</dbReference>
<proteinExistence type="predicted"/>
<gene>
    <name evidence="1" type="ORF">RF11_11008</name>
</gene>
<evidence type="ECO:0000313" key="1">
    <source>
        <dbReference type="EMBL" id="KII73710.1"/>
    </source>
</evidence>
<dbReference type="Gene3D" id="3.30.420.10">
    <property type="entry name" value="Ribonuclease H-like superfamily/Ribonuclease H"/>
    <property type="match status" value="1"/>
</dbReference>
<dbReference type="InterPro" id="IPR036397">
    <property type="entry name" value="RNaseH_sf"/>
</dbReference>
<evidence type="ECO:0000313" key="2">
    <source>
        <dbReference type="Proteomes" id="UP000031668"/>
    </source>
</evidence>
<reference evidence="1 2" key="1">
    <citation type="journal article" date="2014" name="Genome Biol. Evol.">
        <title>The genome of the myxosporean Thelohanellus kitauei shows adaptations to nutrient acquisition within its fish host.</title>
        <authorList>
            <person name="Yang Y."/>
            <person name="Xiong J."/>
            <person name="Zhou Z."/>
            <person name="Huo F."/>
            <person name="Miao W."/>
            <person name="Ran C."/>
            <person name="Liu Y."/>
            <person name="Zhang J."/>
            <person name="Feng J."/>
            <person name="Wang M."/>
            <person name="Wang M."/>
            <person name="Wang L."/>
            <person name="Yao B."/>
        </authorList>
    </citation>
    <scope>NUCLEOTIDE SEQUENCE [LARGE SCALE GENOMIC DNA]</scope>
    <source>
        <strain evidence="1">Wuqing</strain>
    </source>
</reference>
<comment type="caution">
    <text evidence="1">The sequence shown here is derived from an EMBL/GenBank/DDBJ whole genome shotgun (WGS) entry which is preliminary data.</text>
</comment>
<dbReference type="Proteomes" id="UP000031668">
    <property type="component" value="Unassembled WGS sequence"/>
</dbReference>
<accession>A0A0C2NBK0</accession>
<sequence>MNKEEIIWVDALEIADHYECLWSGENGNFRSQSNPVEMLFSRSKRILRFEYEETVQVNSSTRGGSRRTIMTEQIKDRILELMNDDITSLEEIKEKLKVDATIKTIWNSQSLIRPRSGNITIILVMNWQNRVHSELIRGTVDTKVFQGILIPTMNVLWADDEFIFVMGSVNFHHNFTITEDSNFSVMYLPPYSPMRKSLFVDQIECLKEYPCIRNPKSLNKKEYTHIKGPALGKFYRAHRIILQTCFNLEYIRDLSSTKYINWWRLKSFVF</sequence>
<evidence type="ECO:0008006" key="3">
    <source>
        <dbReference type="Google" id="ProtNLM"/>
    </source>
</evidence>
<dbReference type="AlphaFoldDB" id="A0A0C2NBK0"/>
<name>A0A0C2NBK0_THEKT</name>
<dbReference type="OrthoDB" id="5977738at2759"/>
<keyword evidence="2" id="KW-1185">Reference proteome</keyword>
<organism evidence="1 2">
    <name type="scientific">Thelohanellus kitauei</name>
    <name type="common">Myxosporean</name>
    <dbReference type="NCBI Taxonomy" id="669202"/>
    <lineage>
        <taxon>Eukaryota</taxon>
        <taxon>Metazoa</taxon>
        <taxon>Cnidaria</taxon>
        <taxon>Myxozoa</taxon>
        <taxon>Myxosporea</taxon>
        <taxon>Bivalvulida</taxon>
        <taxon>Platysporina</taxon>
        <taxon>Myxobolidae</taxon>
        <taxon>Thelohanellus</taxon>
    </lineage>
</organism>